<evidence type="ECO:0000313" key="5">
    <source>
        <dbReference type="EMBL" id="KAK8746830.1"/>
    </source>
</evidence>
<dbReference type="PANTHER" id="PTHR42808:SF3">
    <property type="entry name" value="HYDROXYSTEROID DEHYDROGENASE-LIKE PROTEIN 2"/>
    <property type="match status" value="1"/>
</dbReference>
<keyword evidence="6" id="KW-1185">Reference proteome</keyword>
<organism evidence="5 6">
    <name type="scientific">Cherax quadricarinatus</name>
    <name type="common">Australian red claw crayfish</name>
    <dbReference type="NCBI Taxonomy" id="27406"/>
    <lineage>
        <taxon>Eukaryota</taxon>
        <taxon>Metazoa</taxon>
        <taxon>Ecdysozoa</taxon>
        <taxon>Arthropoda</taxon>
        <taxon>Crustacea</taxon>
        <taxon>Multicrustacea</taxon>
        <taxon>Malacostraca</taxon>
        <taxon>Eumalacostraca</taxon>
        <taxon>Eucarida</taxon>
        <taxon>Decapoda</taxon>
        <taxon>Pleocyemata</taxon>
        <taxon>Astacidea</taxon>
        <taxon>Parastacoidea</taxon>
        <taxon>Parastacidae</taxon>
        <taxon>Cherax</taxon>
    </lineage>
</organism>
<name>A0AAW0Y4N3_CHEQU</name>
<dbReference type="Gene3D" id="3.30.1050.10">
    <property type="entry name" value="SCP2 sterol-binding domain"/>
    <property type="match status" value="1"/>
</dbReference>
<keyword evidence="3" id="KW-0560">Oxidoreductase</keyword>
<evidence type="ECO:0000256" key="2">
    <source>
        <dbReference type="ARBA" id="ARBA00022857"/>
    </source>
</evidence>
<keyword evidence="2" id="KW-0521">NADP</keyword>
<dbReference type="EMBL" id="JARKIK010000016">
    <property type="protein sequence ID" value="KAK8746830.1"/>
    <property type="molecule type" value="Genomic_DNA"/>
</dbReference>
<feature type="non-terminal residue" evidence="5">
    <location>
        <position position="1"/>
    </location>
</feature>
<dbReference type="PANTHER" id="PTHR42808">
    <property type="entry name" value="HYDROXYSTEROID DEHYDROGENASE-LIKE PROTEIN 2"/>
    <property type="match status" value="1"/>
</dbReference>
<dbReference type="InterPro" id="IPR051935">
    <property type="entry name" value="HSDL2"/>
</dbReference>
<dbReference type="InterPro" id="IPR036527">
    <property type="entry name" value="SCP2_sterol-bd_dom_sf"/>
</dbReference>
<evidence type="ECO:0000259" key="4">
    <source>
        <dbReference type="Pfam" id="PF02036"/>
    </source>
</evidence>
<gene>
    <name evidence="5" type="ORF">OTU49_016840</name>
</gene>
<dbReference type="Proteomes" id="UP001445076">
    <property type="component" value="Unassembled WGS sequence"/>
</dbReference>
<protein>
    <recommendedName>
        <fullName evidence="4">SCP2 domain-containing protein</fullName>
    </recommendedName>
</protein>
<proteinExistence type="inferred from homology"/>
<accession>A0AAW0Y4N3</accession>
<dbReference type="AlphaFoldDB" id="A0AAW0Y4N3"/>
<comment type="similarity">
    <text evidence="1">Belongs to the short-chain dehydrogenases/reductases (SDR) family.</text>
</comment>
<dbReference type="GO" id="GO:0005739">
    <property type="term" value="C:mitochondrion"/>
    <property type="evidence" value="ECO:0007669"/>
    <property type="project" value="TreeGrafter"/>
</dbReference>
<feature type="domain" description="SCP2" evidence="4">
    <location>
        <begin position="10"/>
        <end position="99"/>
    </location>
</feature>
<evidence type="ECO:0000256" key="3">
    <source>
        <dbReference type="ARBA" id="ARBA00023002"/>
    </source>
</evidence>
<sequence length="106" mass="11454">VFTKIEAFLSSELVDKTKAVYSFTLTGNDTGKWYLDLKNGSGACGRGDPPSTADATFAMSSENFFKMFTGSLKPTTAFMSGKIKISGDMSKAMKLETLMGKLKSKL</sequence>
<evidence type="ECO:0000313" key="6">
    <source>
        <dbReference type="Proteomes" id="UP001445076"/>
    </source>
</evidence>
<reference evidence="5 6" key="1">
    <citation type="journal article" date="2024" name="BMC Genomics">
        <title>Genome assembly of redclaw crayfish (Cherax quadricarinatus) provides insights into its immune adaptation and hypoxia tolerance.</title>
        <authorList>
            <person name="Liu Z."/>
            <person name="Zheng J."/>
            <person name="Li H."/>
            <person name="Fang K."/>
            <person name="Wang S."/>
            <person name="He J."/>
            <person name="Zhou D."/>
            <person name="Weng S."/>
            <person name="Chi M."/>
            <person name="Gu Z."/>
            <person name="He J."/>
            <person name="Li F."/>
            <person name="Wang M."/>
        </authorList>
    </citation>
    <scope>NUCLEOTIDE SEQUENCE [LARGE SCALE GENOMIC DNA]</scope>
    <source>
        <strain evidence="5">ZL_2023a</strain>
    </source>
</reference>
<comment type="caution">
    <text evidence="5">The sequence shown here is derived from an EMBL/GenBank/DDBJ whole genome shotgun (WGS) entry which is preliminary data.</text>
</comment>
<dbReference type="Pfam" id="PF02036">
    <property type="entry name" value="SCP2"/>
    <property type="match status" value="1"/>
</dbReference>
<dbReference type="GO" id="GO:0016491">
    <property type="term" value="F:oxidoreductase activity"/>
    <property type="evidence" value="ECO:0007669"/>
    <property type="project" value="UniProtKB-KW"/>
</dbReference>
<evidence type="ECO:0000256" key="1">
    <source>
        <dbReference type="ARBA" id="ARBA00006484"/>
    </source>
</evidence>
<dbReference type="SUPFAM" id="SSF55718">
    <property type="entry name" value="SCP-like"/>
    <property type="match status" value="1"/>
</dbReference>
<dbReference type="InterPro" id="IPR003033">
    <property type="entry name" value="SCP2_sterol-bd_dom"/>
</dbReference>